<reference evidence="3 4" key="2">
    <citation type="submission" date="2024-07" db="EMBL/GenBank/DDBJ databases">
        <authorList>
            <person name="Akdeniz Z."/>
        </authorList>
    </citation>
    <scope>NUCLEOTIDE SEQUENCE [LARGE SCALE GENOMIC DNA]</scope>
</reference>
<sequence>MLYLINTISDVAQQTFKTCFSPRSYLRGNTLTNELTLHLIPFDHIDQIHDYNQCKTALDKMNVQAYLHFDDISFPRPADPKIYFKYEFNTLIDVVFPISDVDYNYILDKPTAVFELRYDISYVIVNGSVSIVEHTKYNGTGCFASIAIRYTMYDEIEILASPNNCQVDLTANIAVSFDYTMSGTNKQLPIYACTVDCVEGEYNATTVNFQDITLYRVKKTDAIKTKLMDFYTAFVANRLIKMSLNLRFVTNGVQSTITQFINNKTANDTLGCVANDLRTPTYYGLTLYALLNPDGLVFQVRDSLINKMNCDIGNTSQVKLDHYMKEGVKVDRRQLTTPIDKYNEQIGLQLESDDAYQEFRKIVTVNTYSLIVISFQDANGLIIYELCTYYQSFLGCFTKQALHIYQDKQCLRVTFDPLPLCRVQYLTTTNRNSISLYYQEGFVNKPVGQYNLQIAMNYSDTYQEMCYTCDQFDQTQSYVYSTCLQNQKLFQYKLTNSKVLLVYTSSYEQILSDYIITEYQTGIWTPLIITTILLLLLIITVVALIYKNSLK</sequence>
<keyword evidence="1" id="KW-0472">Membrane</keyword>
<gene>
    <name evidence="2" type="ORF">HINF_LOCUS18230</name>
    <name evidence="3" type="ORF">HINF_LOCUS2862</name>
</gene>
<protein>
    <recommendedName>
        <fullName evidence="5">Transmembrane protein</fullName>
    </recommendedName>
</protein>
<proteinExistence type="predicted"/>
<keyword evidence="4" id="KW-1185">Reference proteome</keyword>
<evidence type="ECO:0000256" key="1">
    <source>
        <dbReference type="SAM" id="Phobius"/>
    </source>
</evidence>
<evidence type="ECO:0000313" key="2">
    <source>
        <dbReference type="EMBL" id="CAI9930585.1"/>
    </source>
</evidence>
<feature type="transmembrane region" description="Helical" evidence="1">
    <location>
        <begin position="523"/>
        <end position="546"/>
    </location>
</feature>
<organism evidence="2">
    <name type="scientific">Hexamita inflata</name>
    <dbReference type="NCBI Taxonomy" id="28002"/>
    <lineage>
        <taxon>Eukaryota</taxon>
        <taxon>Metamonada</taxon>
        <taxon>Diplomonadida</taxon>
        <taxon>Hexamitidae</taxon>
        <taxon>Hexamitinae</taxon>
        <taxon>Hexamita</taxon>
    </lineage>
</organism>
<dbReference type="EMBL" id="CATOUU010000464">
    <property type="protein sequence ID" value="CAI9930585.1"/>
    <property type="molecule type" value="Genomic_DNA"/>
</dbReference>
<dbReference type="AlphaFoldDB" id="A0AA86P3H3"/>
<keyword evidence="1" id="KW-0812">Transmembrane</keyword>
<comment type="caution">
    <text evidence="2">The sequence shown here is derived from an EMBL/GenBank/DDBJ whole genome shotgun (WGS) entry which is preliminary data.</text>
</comment>
<keyword evidence="1" id="KW-1133">Transmembrane helix</keyword>
<name>A0AA86P3H3_9EUKA</name>
<dbReference type="Proteomes" id="UP001642409">
    <property type="component" value="Unassembled WGS sequence"/>
</dbReference>
<dbReference type="EMBL" id="CAXDID020000005">
    <property type="protein sequence ID" value="CAL5974456.1"/>
    <property type="molecule type" value="Genomic_DNA"/>
</dbReference>
<evidence type="ECO:0000313" key="3">
    <source>
        <dbReference type="EMBL" id="CAL5974456.1"/>
    </source>
</evidence>
<evidence type="ECO:0008006" key="5">
    <source>
        <dbReference type="Google" id="ProtNLM"/>
    </source>
</evidence>
<accession>A0AA86P3H3</accession>
<reference evidence="2" key="1">
    <citation type="submission" date="2023-06" db="EMBL/GenBank/DDBJ databases">
        <authorList>
            <person name="Kurt Z."/>
        </authorList>
    </citation>
    <scope>NUCLEOTIDE SEQUENCE</scope>
</reference>
<evidence type="ECO:0000313" key="4">
    <source>
        <dbReference type="Proteomes" id="UP001642409"/>
    </source>
</evidence>